<dbReference type="Proteomes" id="UP001597301">
    <property type="component" value="Unassembled WGS sequence"/>
</dbReference>
<sequence length="267" mass="29809">MQVASLWRYPVKSMMGEEMNACDITEKGLFGDRVYGVVDRETGKLANAKNPKKWPNMFRYRAAFIEPPKLGKPFPPVRVIAPNGQTVASSDDNADKVLTESFQRAVTLSSPSPDAIEFEGYVPEEIEELDNRGSIFTRQSPGETFFDIGKIHIITTSTIDALRSLTPNSRVEPRRFRPNIILETPNEQGFIEQEWVGKTLTIGNKVQLKIVQPTKRCVMTTLAQGDLPKDINILRTLAKENDGNFGVYADIIQPGPVKIGDTVQVNE</sequence>
<accession>A0ABW4KJ55</accession>
<comment type="caution">
    <text evidence="2">The sequence shown here is derived from an EMBL/GenBank/DDBJ whole genome shotgun (WGS) entry which is preliminary data.</text>
</comment>
<keyword evidence="3" id="KW-1185">Reference proteome</keyword>
<proteinExistence type="predicted"/>
<reference evidence="3" key="1">
    <citation type="journal article" date="2019" name="Int. J. Syst. Evol. Microbiol.">
        <title>The Global Catalogue of Microorganisms (GCM) 10K type strain sequencing project: providing services to taxonomists for standard genome sequencing and annotation.</title>
        <authorList>
            <consortium name="The Broad Institute Genomics Platform"/>
            <consortium name="The Broad Institute Genome Sequencing Center for Infectious Disease"/>
            <person name="Wu L."/>
            <person name="Ma J."/>
        </authorList>
    </citation>
    <scope>NUCLEOTIDE SEQUENCE [LARGE SCALE GENOMIC DNA]</scope>
    <source>
        <strain evidence="3">CGMCC 1.12295</strain>
    </source>
</reference>
<dbReference type="Gene3D" id="2.40.33.20">
    <property type="entry name" value="PK beta-barrel domain-like"/>
    <property type="match status" value="1"/>
</dbReference>
<dbReference type="Pfam" id="PF03476">
    <property type="entry name" value="MOSC_N"/>
    <property type="match status" value="1"/>
</dbReference>
<dbReference type="InterPro" id="IPR011037">
    <property type="entry name" value="Pyrv_Knase-like_insert_dom_sf"/>
</dbReference>
<dbReference type="SUPFAM" id="SSF50800">
    <property type="entry name" value="PK beta-barrel domain-like"/>
    <property type="match status" value="1"/>
</dbReference>
<dbReference type="InterPro" id="IPR005302">
    <property type="entry name" value="MoCF_Sase_C"/>
</dbReference>
<evidence type="ECO:0000259" key="1">
    <source>
        <dbReference type="PROSITE" id="PS51340"/>
    </source>
</evidence>
<dbReference type="PROSITE" id="PS51340">
    <property type="entry name" value="MOSC"/>
    <property type="match status" value="1"/>
</dbReference>
<evidence type="ECO:0000313" key="3">
    <source>
        <dbReference type="Proteomes" id="UP001597301"/>
    </source>
</evidence>
<dbReference type="RefSeq" id="WP_380774515.1">
    <property type="nucleotide sequence ID" value="NZ_JBHUEO010000041.1"/>
</dbReference>
<dbReference type="EMBL" id="JBHUEO010000041">
    <property type="protein sequence ID" value="MFD1707719.1"/>
    <property type="molecule type" value="Genomic_DNA"/>
</dbReference>
<organism evidence="2 3">
    <name type="scientific">Siminovitchia sediminis</name>
    <dbReference type="NCBI Taxonomy" id="1274353"/>
    <lineage>
        <taxon>Bacteria</taxon>
        <taxon>Bacillati</taxon>
        <taxon>Bacillota</taxon>
        <taxon>Bacilli</taxon>
        <taxon>Bacillales</taxon>
        <taxon>Bacillaceae</taxon>
        <taxon>Siminovitchia</taxon>
    </lineage>
</organism>
<feature type="domain" description="MOSC" evidence="1">
    <location>
        <begin position="116"/>
        <end position="266"/>
    </location>
</feature>
<evidence type="ECO:0000313" key="2">
    <source>
        <dbReference type="EMBL" id="MFD1707719.1"/>
    </source>
</evidence>
<dbReference type="InterPro" id="IPR005303">
    <property type="entry name" value="MOCOS_middle"/>
</dbReference>
<gene>
    <name evidence="2" type="ORF">ACFSCZ_13410</name>
</gene>
<name>A0ABW4KJ55_9BACI</name>
<protein>
    <submittedName>
        <fullName evidence="2">MOSC domain-containing protein</fullName>
    </submittedName>
</protein>
<dbReference type="Pfam" id="PF03473">
    <property type="entry name" value="MOSC"/>
    <property type="match status" value="1"/>
</dbReference>